<keyword evidence="3" id="KW-1185">Reference proteome</keyword>
<evidence type="ECO:0000256" key="1">
    <source>
        <dbReference type="SAM" id="MobiDB-lite"/>
    </source>
</evidence>
<protein>
    <submittedName>
        <fullName evidence="2">Uncharacterized protein</fullName>
    </submittedName>
</protein>
<organism evidence="2 3">
    <name type="scientific">Actinacidiphila cocklensis</name>
    <dbReference type="NCBI Taxonomy" id="887465"/>
    <lineage>
        <taxon>Bacteria</taxon>
        <taxon>Bacillati</taxon>
        <taxon>Actinomycetota</taxon>
        <taxon>Actinomycetes</taxon>
        <taxon>Kitasatosporales</taxon>
        <taxon>Streptomycetaceae</taxon>
        <taxon>Actinacidiphila</taxon>
    </lineage>
</organism>
<dbReference type="AlphaFoldDB" id="A0A9W4DRM7"/>
<name>A0A9W4DRM7_9ACTN</name>
<comment type="caution">
    <text evidence="2">The sequence shown here is derived from an EMBL/GenBank/DDBJ whole genome shotgun (WGS) entry which is preliminary data.</text>
</comment>
<evidence type="ECO:0000313" key="2">
    <source>
        <dbReference type="EMBL" id="CAG6394372.1"/>
    </source>
</evidence>
<dbReference type="Proteomes" id="UP001152519">
    <property type="component" value="Unassembled WGS sequence"/>
</dbReference>
<gene>
    <name evidence="2" type="ORF">SCOCK_260067</name>
</gene>
<dbReference type="EMBL" id="CAJSLV010000055">
    <property type="protein sequence ID" value="CAG6394372.1"/>
    <property type="molecule type" value="Genomic_DNA"/>
</dbReference>
<sequence>MRTAWPTRAAVSGATPASPATTRETVMGLTPAARATSFIVGRFTGLLVAVPAVRADGRPAAGDRRTAGGRRPAGSCVDDGRRAPGA</sequence>
<feature type="region of interest" description="Disordered" evidence="1">
    <location>
        <begin position="1"/>
        <end position="23"/>
    </location>
</feature>
<feature type="compositionally biased region" description="Basic and acidic residues" evidence="1">
    <location>
        <begin position="56"/>
        <end position="66"/>
    </location>
</feature>
<reference evidence="2" key="1">
    <citation type="submission" date="2021-05" db="EMBL/GenBank/DDBJ databases">
        <authorList>
            <person name="Arsene-Ploetze F."/>
        </authorList>
    </citation>
    <scope>NUCLEOTIDE SEQUENCE</scope>
    <source>
        <strain evidence="2">DSM 42138</strain>
    </source>
</reference>
<proteinExistence type="predicted"/>
<feature type="region of interest" description="Disordered" evidence="1">
    <location>
        <begin position="56"/>
        <end position="86"/>
    </location>
</feature>
<evidence type="ECO:0000313" key="3">
    <source>
        <dbReference type="Proteomes" id="UP001152519"/>
    </source>
</evidence>
<accession>A0A9W4DRM7</accession>